<dbReference type="HAMAP" id="MF_01077">
    <property type="entry name" value="RimP"/>
    <property type="match status" value="1"/>
</dbReference>
<dbReference type="RefSeq" id="WP_025360409.1">
    <property type="nucleotide sequence ID" value="NZ_BAAABQ010000059.1"/>
</dbReference>
<keyword evidence="7" id="KW-1185">Reference proteome</keyword>
<sequence>MSSAPRGEISAQLEPVVRDAVSTIGFDLELLDVQQAGRRRLVKVVVDGEQGVGLDEIAEASRVVSAALDAHDHVLGGPYTLEVTSPGIDRPLTAPRHWRRAKFRLVKVRLTEGGELTGRVGKVGEEAVQLLVDGQLRELPLAGVERAVVEVEFRQPPVEELALLERGCQEESQ</sequence>
<name>A0ABR6BFT8_9PSEU</name>
<dbReference type="Pfam" id="PF02576">
    <property type="entry name" value="RimP_N"/>
    <property type="match status" value="1"/>
</dbReference>
<organism evidence="6 7">
    <name type="scientific">Kutzneria viridogrisea</name>
    <dbReference type="NCBI Taxonomy" id="47990"/>
    <lineage>
        <taxon>Bacteria</taxon>
        <taxon>Bacillati</taxon>
        <taxon>Actinomycetota</taxon>
        <taxon>Actinomycetes</taxon>
        <taxon>Pseudonocardiales</taxon>
        <taxon>Pseudonocardiaceae</taxon>
        <taxon>Kutzneria</taxon>
    </lineage>
</organism>
<dbReference type="InterPro" id="IPR003728">
    <property type="entry name" value="Ribosome_maturation_RimP"/>
</dbReference>
<dbReference type="EMBL" id="JACJID010000002">
    <property type="protein sequence ID" value="MBA8925745.1"/>
    <property type="molecule type" value="Genomic_DNA"/>
</dbReference>
<dbReference type="PANTHER" id="PTHR33867:SF1">
    <property type="entry name" value="RIBOSOME MATURATION FACTOR RIMP"/>
    <property type="match status" value="1"/>
</dbReference>
<dbReference type="Pfam" id="PF17384">
    <property type="entry name" value="DUF150_C"/>
    <property type="match status" value="1"/>
</dbReference>
<dbReference type="InterPro" id="IPR035956">
    <property type="entry name" value="RimP_N_sf"/>
</dbReference>
<evidence type="ECO:0000313" key="6">
    <source>
        <dbReference type="EMBL" id="MBA8925745.1"/>
    </source>
</evidence>
<accession>A0ABR6BFT8</accession>
<comment type="caution">
    <text evidence="6">The sequence shown here is derived from an EMBL/GenBank/DDBJ whole genome shotgun (WGS) entry which is preliminary data.</text>
</comment>
<comment type="similarity">
    <text evidence="3">Belongs to the RimP family.</text>
</comment>
<comment type="function">
    <text evidence="3">Required for maturation of 30S ribosomal subunits.</text>
</comment>
<evidence type="ECO:0000256" key="1">
    <source>
        <dbReference type="ARBA" id="ARBA00022490"/>
    </source>
</evidence>
<evidence type="ECO:0000256" key="3">
    <source>
        <dbReference type="HAMAP-Rule" id="MF_01077"/>
    </source>
</evidence>
<feature type="domain" description="Ribosome maturation factor RimP N-terminal" evidence="4">
    <location>
        <begin position="17"/>
        <end position="89"/>
    </location>
</feature>
<evidence type="ECO:0000259" key="4">
    <source>
        <dbReference type="Pfam" id="PF02576"/>
    </source>
</evidence>
<dbReference type="Gene3D" id="3.30.300.70">
    <property type="entry name" value="RimP-like superfamily, N-terminal"/>
    <property type="match status" value="1"/>
</dbReference>
<dbReference type="InterPro" id="IPR028998">
    <property type="entry name" value="RimP_C"/>
</dbReference>
<feature type="domain" description="Ribosome maturation factor RimP C-terminal" evidence="5">
    <location>
        <begin position="92"/>
        <end position="153"/>
    </location>
</feature>
<dbReference type="NCBIfam" id="NF000930">
    <property type="entry name" value="PRK00092.2-2"/>
    <property type="match status" value="1"/>
</dbReference>
<reference evidence="6 7" key="1">
    <citation type="submission" date="2020-08" db="EMBL/GenBank/DDBJ databases">
        <title>Genomic Encyclopedia of Archaeal and Bacterial Type Strains, Phase II (KMG-II): from individual species to whole genera.</title>
        <authorList>
            <person name="Goeker M."/>
        </authorList>
    </citation>
    <scope>NUCLEOTIDE SEQUENCE [LARGE SCALE GENOMIC DNA]</scope>
    <source>
        <strain evidence="6 7">DSM 43850</strain>
    </source>
</reference>
<keyword evidence="2 3" id="KW-0690">Ribosome biogenesis</keyword>
<protein>
    <recommendedName>
        <fullName evidence="3">Ribosome maturation factor RimP</fullName>
    </recommendedName>
</protein>
<dbReference type="CDD" id="cd01734">
    <property type="entry name" value="YlxS_C"/>
    <property type="match status" value="1"/>
</dbReference>
<evidence type="ECO:0000313" key="7">
    <source>
        <dbReference type="Proteomes" id="UP000517916"/>
    </source>
</evidence>
<dbReference type="InterPro" id="IPR028989">
    <property type="entry name" value="RimP_N"/>
</dbReference>
<dbReference type="Proteomes" id="UP000517916">
    <property type="component" value="Unassembled WGS sequence"/>
</dbReference>
<dbReference type="PANTHER" id="PTHR33867">
    <property type="entry name" value="RIBOSOME MATURATION FACTOR RIMP"/>
    <property type="match status" value="1"/>
</dbReference>
<proteinExistence type="inferred from homology"/>
<evidence type="ECO:0000256" key="2">
    <source>
        <dbReference type="ARBA" id="ARBA00022517"/>
    </source>
</evidence>
<gene>
    <name evidence="3" type="primary">rimP</name>
    <name evidence="6" type="ORF">BC739_002944</name>
</gene>
<keyword evidence="1 3" id="KW-0963">Cytoplasm</keyword>
<evidence type="ECO:0000259" key="5">
    <source>
        <dbReference type="Pfam" id="PF17384"/>
    </source>
</evidence>
<dbReference type="SUPFAM" id="SSF75420">
    <property type="entry name" value="YhbC-like, N-terminal domain"/>
    <property type="match status" value="1"/>
</dbReference>
<comment type="subcellular location">
    <subcellularLocation>
        <location evidence="3">Cytoplasm</location>
    </subcellularLocation>
</comment>